<dbReference type="Pfam" id="PF10140">
    <property type="entry name" value="YukC"/>
    <property type="match status" value="1"/>
</dbReference>
<name>A0ABS5MDD9_9BACI</name>
<organism evidence="4 5">
    <name type="scientific">Ornithinibacillus massiliensis</name>
    <dbReference type="NCBI Taxonomy" id="1944633"/>
    <lineage>
        <taxon>Bacteria</taxon>
        <taxon>Bacillati</taxon>
        <taxon>Bacillota</taxon>
        <taxon>Bacilli</taxon>
        <taxon>Bacillales</taxon>
        <taxon>Bacillaceae</taxon>
        <taxon>Ornithinibacillus</taxon>
    </lineage>
</organism>
<proteinExistence type="inferred from homology"/>
<comment type="caution">
    <text evidence="4">The sequence shown here is derived from an EMBL/GenBank/DDBJ whole genome shotgun (WGS) entry which is preliminary data.</text>
</comment>
<evidence type="ECO:0000256" key="1">
    <source>
        <dbReference type="ARBA" id="ARBA00010163"/>
    </source>
</evidence>
<feature type="coiled-coil region" evidence="2">
    <location>
        <begin position="250"/>
        <end position="277"/>
    </location>
</feature>
<dbReference type="EMBL" id="JAGXBY010000003">
    <property type="protein sequence ID" value="MBS3680350.1"/>
    <property type="molecule type" value="Genomic_DNA"/>
</dbReference>
<dbReference type="RefSeq" id="WP_211741632.1">
    <property type="nucleotide sequence ID" value="NZ_JAGXBY010000003.1"/>
</dbReference>
<dbReference type="InterPro" id="IPR018778">
    <property type="entry name" value="T7SS_EssB"/>
</dbReference>
<reference evidence="4 5" key="1">
    <citation type="submission" date="2021-05" db="EMBL/GenBank/DDBJ databases">
        <title>Ornithinibacillus massiliensis sp. nov.</title>
        <authorList>
            <person name="Iwaza R."/>
            <person name="Lagier J.-C."/>
            <person name="Raoult D."/>
        </authorList>
    </citation>
    <scope>NUCLEOTIDE SEQUENCE [LARGE SCALE GENOMIC DNA]</scope>
    <source>
        <strain evidence="4 5">Marseille-P3601</strain>
    </source>
</reference>
<dbReference type="Proteomes" id="UP000681870">
    <property type="component" value="Unassembled WGS sequence"/>
</dbReference>
<feature type="coiled-coil region" evidence="2">
    <location>
        <begin position="428"/>
        <end position="459"/>
    </location>
</feature>
<feature type="transmembrane region" description="Helical" evidence="3">
    <location>
        <begin position="224"/>
        <end position="243"/>
    </location>
</feature>
<evidence type="ECO:0000256" key="2">
    <source>
        <dbReference type="SAM" id="Coils"/>
    </source>
</evidence>
<accession>A0ABS5MDD9</accession>
<keyword evidence="3" id="KW-1133">Transmembrane helix</keyword>
<sequence>MNGEISEDFGTIRDNGEIIVYEIPSKLTKLKEAEQLEELKRPDDMFFECQHFIVDGEWVRIYFKRNSHYHNISEYLQVSTEKKRVIVMNLIELSRLIGTQYTTTLHPNNVYVNEQGDVKLVHRGIRHVLPPVEFNEKQLLEEMKEIINYLFVGFSRYLIENPTLNKETESFISTINNSKSIKELLDNIEDSEQVKRDDTSEDSKSNLGLNKWKSPVVGNRKVKLSLLSGTLIGFLFGLLFLYITQVAPLNEATVATREEFQEEHKKLADENGALQQSLLQSEKVNQAYKLYIDGNLEEAISVLESDNIGSESRKEFLSQLYLESSNPEHLMKSVELSADNLDLVVEKLIKLNNEEANSKILTLQSDNPVLTIEQAWINQEFHEVIEIYEEIKERDRAKTLAARSFLELDMPEDAIELGEQLGDVSIQISGLEKQIELIEADKDLDEDEKKERIEELEERVEELVG</sequence>
<gene>
    <name evidence="4" type="ORF">KGF86_08990</name>
</gene>
<keyword evidence="2" id="KW-0175">Coiled coil</keyword>
<evidence type="ECO:0008006" key="6">
    <source>
        <dbReference type="Google" id="ProtNLM"/>
    </source>
</evidence>
<dbReference type="InterPro" id="IPR042565">
    <property type="entry name" value="T7SS_EssB_C"/>
</dbReference>
<comment type="similarity">
    <text evidence="1">Belongs to the EssB family.</text>
</comment>
<dbReference type="Gene3D" id="1.25.40.680">
    <property type="entry name" value="Type VII secretion system EssB, C-terminal-like domain"/>
    <property type="match status" value="1"/>
</dbReference>
<evidence type="ECO:0000313" key="5">
    <source>
        <dbReference type="Proteomes" id="UP000681870"/>
    </source>
</evidence>
<evidence type="ECO:0000256" key="3">
    <source>
        <dbReference type="SAM" id="Phobius"/>
    </source>
</evidence>
<protein>
    <recommendedName>
        <fullName evidence="6">Type VII secretion protein EssB</fullName>
    </recommendedName>
</protein>
<keyword evidence="3" id="KW-0472">Membrane</keyword>
<keyword evidence="5" id="KW-1185">Reference proteome</keyword>
<keyword evidence="3" id="KW-0812">Transmembrane</keyword>
<dbReference type="Gene3D" id="1.10.510.10">
    <property type="entry name" value="Transferase(Phosphotransferase) domain 1"/>
    <property type="match status" value="1"/>
</dbReference>
<evidence type="ECO:0000313" key="4">
    <source>
        <dbReference type="EMBL" id="MBS3680350.1"/>
    </source>
</evidence>